<accession>A0A6P2CX03</accession>
<dbReference type="AlphaFoldDB" id="A0A6P2CX03"/>
<dbReference type="KEGG" id="gms:SOIL9_50390"/>
<reference evidence="2 3" key="1">
    <citation type="submission" date="2019-05" db="EMBL/GenBank/DDBJ databases">
        <authorList>
            <consortium name="Science for Life Laboratories"/>
        </authorList>
    </citation>
    <scope>NUCLEOTIDE SEQUENCE [LARGE SCALE GENOMIC DNA]</scope>
    <source>
        <strain evidence="2">Soil9</strain>
    </source>
</reference>
<dbReference type="Proteomes" id="UP000464178">
    <property type="component" value="Chromosome"/>
</dbReference>
<dbReference type="EMBL" id="LR593886">
    <property type="protein sequence ID" value="VTR92675.1"/>
    <property type="molecule type" value="Genomic_DNA"/>
</dbReference>
<evidence type="ECO:0000313" key="3">
    <source>
        <dbReference type="Proteomes" id="UP000464178"/>
    </source>
</evidence>
<gene>
    <name evidence="2" type="ORF">SOIL9_50390</name>
</gene>
<dbReference type="RefSeq" id="WP_162667503.1">
    <property type="nucleotide sequence ID" value="NZ_LR593886.1"/>
</dbReference>
<organism evidence="2 3">
    <name type="scientific">Gemmata massiliana</name>
    <dbReference type="NCBI Taxonomy" id="1210884"/>
    <lineage>
        <taxon>Bacteria</taxon>
        <taxon>Pseudomonadati</taxon>
        <taxon>Planctomycetota</taxon>
        <taxon>Planctomycetia</taxon>
        <taxon>Gemmatales</taxon>
        <taxon>Gemmataceae</taxon>
        <taxon>Gemmata</taxon>
    </lineage>
</organism>
<feature type="region of interest" description="Disordered" evidence="1">
    <location>
        <begin position="1"/>
        <end position="24"/>
    </location>
</feature>
<sequence length="215" mass="23734">MQGEPAGGSPSQEARGDGVGSAPVEDDALSHVTKCLERDDYLSAASHLEGYVRRHADQPMFRFQLAEMYLRAAHPAEAKCHLEQFVADAQTGPTALQSHLVTAHIKLREIAISTRDRFGESFHRGVGLVLLVREQDGDPKRDEGFCEEMLCKALRALKEAKEQRPGDSRVRMYLAEVHERTGNRHGAGAERAAARADVVSGELTAKERLPLLLRE</sequence>
<evidence type="ECO:0000313" key="2">
    <source>
        <dbReference type="EMBL" id="VTR92675.1"/>
    </source>
</evidence>
<keyword evidence="3" id="KW-1185">Reference proteome</keyword>
<dbReference type="Gene3D" id="1.25.40.10">
    <property type="entry name" value="Tetratricopeptide repeat domain"/>
    <property type="match status" value="1"/>
</dbReference>
<protein>
    <submittedName>
        <fullName evidence="2">Flp pilus assembly protein</fullName>
    </submittedName>
</protein>
<dbReference type="InterPro" id="IPR011990">
    <property type="entry name" value="TPR-like_helical_dom_sf"/>
</dbReference>
<dbReference type="SUPFAM" id="SSF48452">
    <property type="entry name" value="TPR-like"/>
    <property type="match status" value="1"/>
</dbReference>
<name>A0A6P2CX03_9BACT</name>
<evidence type="ECO:0000256" key="1">
    <source>
        <dbReference type="SAM" id="MobiDB-lite"/>
    </source>
</evidence>
<proteinExistence type="predicted"/>